<keyword evidence="1" id="KW-0812">Transmembrane</keyword>
<name>A0A8S3GTT0_9BILA</name>
<feature type="transmembrane region" description="Helical" evidence="1">
    <location>
        <begin position="245"/>
        <end position="262"/>
    </location>
</feature>
<keyword evidence="1" id="KW-0472">Membrane</keyword>
<dbReference type="PANTHER" id="PTHR43681:SF1">
    <property type="entry name" value="SARCALUMENIN"/>
    <property type="match status" value="1"/>
</dbReference>
<dbReference type="AlphaFoldDB" id="A0A8S3GTT0"/>
<keyword evidence="1" id="KW-1133">Transmembrane helix</keyword>
<proteinExistence type="predicted"/>
<dbReference type="PANTHER" id="PTHR43681">
    <property type="entry name" value="TRANSMEMBRANE GTPASE FZO"/>
    <property type="match status" value="1"/>
</dbReference>
<evidence type="ECO:0000313" key="2">
    <source>
        <dbReference type="EMBL" id="CAF5172740.1"/>
    </source>
</evidence>
<protein>
    <submittedName>
        <fullName evidence="2">Uncharacterized protein</fullName>
    </submittedName>
</protein>
<dbReference type="EMBL" id="CAJOBI010313086">
    <property type="protein sequence ID" value="CAF5172740.1"/>
    <property type="molecule type" value="Genomic_DNA"/>
</dbReference>
<dbReference type="InterPro" id="IPR051943">
    <property type="entry name" value="TRAFAC_Dynamin-like_GTPase"/>
</dbReference>
<evidence type="ECO:0000313" key="3">
    <source>
        <dbReference type="Proteomes" id="UP000676336"/>
    </source>
</evidence>
<accession>A0A8S3GTT0</accession>
<feature type="transmembrane region" description="Helical" evidence="1">
    <location>
        <begin position="219"/>
        <end position="239"/>
    </location>
</feature>
<sequence>MEKENTDKEKILNYVRSNAHQVLDDITVPIFQISSLKSIGINLLENYLRTELNDKTKLKLKLENPLGIAERIFDKYLAIVHERKQILVNDEQILFILHSDVDEYRRHMLDDFKLQLSKIDNIFFRMIDNMEEFLLEYIQISRLIPTLFSSSSSAELKAQFNNRVNKNIEQDITLCISHLCDWIVQRSNRTVHQLNKHLNASSINGAQADELTASIRSTMLGTAAIEVGAVGLGALAALASFDWTGLLGAGLMGIFGLYLIPMRRLTIKQEMKDRIDKTRVDLTEQLRKHFSHELDNNERKM</sequence>
<comment type="caution">
    <text evidence="2">The sequence shown here is derived from an EMBL/GenBank/DDBJ whole genome shotgun (WGS) entry which is preliminary data.</text>
</comment>
<feature type="non-terminal residue" evidence="2">
    <location>
        <position position="1"/>
    </location>
</feature>
<gene>
    <name evidence="2" type="ORF">SMN809_LOCUS66310</name>
</gene>
<organism evidence="2 3">
    <name type="scientific">Rotaria magnacalcarata</name>
    <dbReference type="NCBI Taxonomy" id="392030"/>
    <lineage>
        <taxon>Eukaryota</taxon>
        <taxon>Metazoa</taxon>
        <taxon>Spiralia</taxon>
        <taxon>Gnathifera</taxon>
        <taxon>Rotifera</taxon>
        <taxon>Eurotatoria</taxon>
        <taxon>Bdelloidea</taxon>
        <taxon>Philodinida</taxon>
        <taxon>Philodinidae</taxon>
        <taxon>Rotaria</taxon>
    </lineage>
</organism>
<evidence type="ECO:0000256" key="1">
    <source>
        <dbReference type="SAM" id="Phobius"/>
    </source>
</evidence>
<dbReference type="Proteomes" id="UP000676336">
    <property type="component" value="Unassembled WGS sequence"/>
</dbReference>
<reference evidence="2" key="1">
    <citation type="submission" date="2021-02" db="EMBL/GenBank/DDBJ databases">
        <authorList>
            <person name="Nowell W R."/>
        </authorList>
    </citation>
    <scope>NUCLEOTIDE SEQUENCE</scope>
</reference>